<comment type="caution">
    <text evidence="6">The sequence shown here is derived from an EMBL/GenBank/DDBJ whole genome shotgun (WGS) entry which is preliminary data.</text>
</comment>
<dbReference type="Proteomes" id="UP000072867">
    <property type="component" value="Unassembled WGS sequence"/>
</dbReference>
<reference evidence="6 7" key="1">
    <citation type="journal article" date="2016" name="Front. Microbiol.">
        <title>Genomic Resource of Rice Seed Associated Bacteria.</title>
        <authorList>
            <person name="Midha S."/>
            <person name="Bansal K."/>
            <person name="Sharma S."/>
            <person name="Kumar N."/>
            <person name="Patil P.P."/>
            <person name="Chaudhry V."/>
            <person name="Patil P.B."/>
        </authorList>
    </citation>
    <scope>NUCLEOTIDE SEQUENCE [LARGE SCALE GENOMIC DNA]</scope>
    <source>
        <strain evidence="6 7">NS319</strain>
    </source>
</reference>
<dbReference type="InterPro" id="IPR037171">
    <property type="entry name" value="NagB/RpiA_transferase-like"/>
</dbReference>
<dbReference type="AlphaFoldDB" id="A0A147HVH6"/>
<dbReference type="InterPro" id="IPR001034">
    <property type="entry name" value="DeoR_HTH"/>
</dbReference>
<dbReference type="EMBL" id="LDTD01000083">
    <property type="protein sequence ID" value="KTT68888.1"/>
    <property type="molecule type" value="Genomic_DNA"/>
</dbReference>
<dbReference type="PATRIC" id="fig|33051.3.peg.3657"/>
<evidence type="ECO:0000313" key="6">
    <source>
        <dbReference type="EMBL" id="KTT68888.1"/>
    </source>
</evidence>
<sequence length="251" mass="26830">MLTTERKALIQTTLRRDGRLIAKTFSREIGVSEDTIRRDLRELAGEGLLQRVHGGALPASPAVADFAAREELASPAKAALGRYAAHHIRSGQIVFLDGGTTNVQLARALPHDLRATVITHSPSIAVELVRHPLVDVQIIGGQLFKHSIVTTGAASAEAIARIRADTYFMGVTGLHPDLGVTTGDAEEAAIKRLIAQQSAETVVLASREKLGAASAYQIMPLAEITMLVTEHGLPADLTRLLDHIAIETIPV</sequence>
<dbReference type="InterPro" id="IPR036390">
    <property type="entry name" value="WH_DNA-bd_sf"/>
</dbReference>
<gene>
    <name evidence="6" type="ORF">NS319_12110</name>
</gene>
<proteinExistence type="predicted"/>
<evidence type="ECO:0000256" key="1">
    <source>
        <dbReference type="ARBA" id="ARBA00022491"/>
    </source>
</evidence>
<dbReference type="SMART" id="SM00420">
    <property type="entry name" value="HTH_DEOR"/>
    <property type="match status" value="1"/>
</dbReference>
<dbReference type="Pfam" id="PF08220">
    <property type="entry name" value="HTH_DeoR"/>
    <property type="match status" value="1"/>
</dbReference>
<evidence type="ECO:0000256" key="3">
    <source>
        <dbReference type="ARBA" id="ARBA00023125"/>
    </source>
</evidence>
<dbReference type="GO" id="GO:0003677">
    <property type="term" value="F:DNA binding"/>
    <property type="evidence" value="ECO:0007669"/>
    <property type="project" value="UniProtKB-KW"/>
</dbReference>
<keyword evidence="2" id="KW-0805">Transcription regulation</keyword>
<name>A0A147HVH6_9SPHN</name>
<dbReference type="PROSITE" id="PS51000">
    <property type="entry name" value="HTH_DEOR_2"/>
    <property type="match status" value="1"/>
</dbReference>
<dbReference type="PANTHER" id="PTHR30363:SF4">
    <property type="entry name" value="GLYCEROL-3-PHOSPHATE REGULON REPRESSOR"/>
    <property type="match status" value="1"/>
</dbReference>
<dbReference type="RefSeq" id="WP_058733825.1">
    <property type="nucleotide sequence ID" value="NZ_LDTD01000083.1"/>
</dbReference>
<dbReference type="InterPro" id="IPR036388">
    <property type="entry name" value="WH-like_DNA-bd_sf"/>
</dbReference>
<dbReference type="Gene3D" id="1.10.10.10">
    <property type="entry name" value="Winged helix-like DNA-binding domain superfamily/Winged helix DNA-binding domain"/>
    <property type="match status" value="1"/>
</dbReference>
<dbReference type="PRINTS" id="PR00037">
    <property type="entry name" value="HTHLACR"/>
</dbReference>
<evidence type="ECO:0000259" key="5">
    <source>
        <dbReference type="PROSITE" id="PS51000"/>
    </source>
</evidence>
<feature type="domain" description="HTH deoR-type" evidence="5">
    <location>
        <begin position="3"/>
        <end position="58"/>
    </location>
</feature>
<accession>A0A147HVH6</accession>
<dbReference type="SUPFAM" id="SSF46785">
    <property type="entry name" value="Winged helix' DNA-binding domain"/>
    <property type="match status" value="1"/>
</dbReference>
<dbReference type="SMART" id="SM01134">
    <property type="entry name" value="DeoRC"/>
    <property type="match status" value="1"/>
</dbReference>
<dbReference type="PANTHER" id="PTHR30363">
    <property type="entry name" value="HTH-TYPE TRANSCRIPTIONAL REGULATOR SRLR-RELATED"/>
    <property type="match status" value="1"/>
</dbReference>
<dbReference type="InterPro" id="IPR050313">
    <property type="entry name" value="Carb_Metab_HTH_regulators"/>
</dbReference>
<organism evidence="6 7">
    <name type="scientific">Sphingomonas sanguinis</name>
    <dbReference type="NCBI Taxonomy" id="33051"/>
    <lineage>
        <taxon>Bacteria</taxon>
        <taxon>Pseudomonadati</taxon>
        <taxon>Pseudomonadota</taxon>
        <taxon>Alphaproteobacteria</taxon>
        <taxon>Sphingomonadales</taxon>
        <taxon>Sphingomonadaceae</taxon>
        <taxon>Sphingomonas</taxon>
    </lineage>
</organism>
<evidence type="ECO:0000313" key="7">
    <source>
        <dbReference type="Proteomes" id="UP000072867"/>
    </source>
</evidence>
<dbReference type="PROSITE" id="PS00894">
    <property type="entry name" value="HTH_DEOR_1"/>
    <property type="match status" value="1"/>
</dbReference>
<evidence type="ECO:0000256" key="2">
    <source>
        <dbReference type="ARBA" id="ARBA00023015"/>
    </source>
</evidence>
<keyword evidence="1" id="KW-0678">Repressor</keyword>
<dbReference type="InterPro" id="IPR014036">
    <property type="entry name" value="DeoR-like_C"/>
</dbReference>
<evidence type="ECO:0000256" key="4">
    <source>
        <dbReference type="ARBA" id="ARBA00023163"/>
    </source>
</evidence>
<keyword evidence="3" id="KW-0238">DNA-binding</keyword>
<dbReference type="InterPro" id="IPR018356">
    <property type="entry name" value="Tscrpt_reg_HTH_DeoR_CS"/>
</dbReference>
<keyword evidence="4" id="KW-0804">Transcription</keyword>
<dbReference type="Gene3D" id="3.40.50.1360">
    <property type="match status" value="1"/>
</dbReference>
<dbReference type="SUPFAM" id="SSF100950">
    <property type="entry name" value="NagB/RpiA/CoA transferase-like"/>
    <property type="match status" value="1"/>
</dbReference>
<dbReference type="Pfam" id="PF00455">
    <property type="entry name" value="DeoRC"/>
    <property type="match status" value="1"/>
</dbReference>
<protein>
    <submittedName>
        <fullName evidence="6">DeoR faimly transcriptional regulator</fullName>
    </submittedName>
</protein>
<dbReference type="GO" id="GO:0003700">
    <property type="term" value="F:DNA-binding transcription factor activity"/>
    <property type="evidence" value="ECO:0007669"/>
    <property type="project" value="InterPro"/>
</dbReference>